<protein>
    <submittedName>
        <fullName evidence="3">Uncharacterized protein</fullName>
    </submittedName>
</protein>
<evidence type="ECO:0000256" key="2">
    <source>
        <dbReference type="SAM" id="SignalP"/>
    </source>
</evidence>
<feature type="chain" id="PRO_5014749649" evidence="2">
    <location>
        <begin position="33"/>
        <end position="236"/>
    </location>
</feature>
<proteinExistence type="predicted"/>
<dbReference type="Proteomes" id="UP000235388">
    <property type="component" value="Unassembled WGS sequence"/>
</dbReference>
<organism evidence="3 4">
    <name type="scientific">Puccinia coronata f. sp. avenae</name>
    <dbReference type="NCBI Taxonomy" id="200324"/>
    <lineage>
        <taxon>Eukaryota</taxon>
        <taxon>Fungi</taxon>
        <taxon>Dikarya</taxon>
        <taxon>Basidiomycota</taxon>
        <taxon>Pucciniomycotina</taxon>
        <taxon>Pucciniomycetes</taxon>
        <taxon>Pucciniales</taxon>
        <taxon>Pucciniaceae</taxon>
        <taxon>Puccinia</taxon>
    </lineage>
</organism>
<keyword evidence="2" id="KW-0732">Signal</keyword>
<feature type="signal peptide" evidence="2">
    <location>
        <begin position="1"/>
        <end position="32"/>
    </location>
</feature>
<name>A0A2N5U5I1_9BASI</name>
<dbReference type="AlphaFoldDB" id="A0A2N5U5I1"/>
<feature type="region of interest" description="Disordered" evidence="1">
    <location>
        <begin position="47"/>
        <end position="80"/>
    </location>
</feature>
<comment type="caution">
    <text evidence="3">The sequence shown here is derived from an EMBL/GenBank/DDBJ whole genome shotgun (WGS) entry which is preliminary data.</text>
</comment>
<sequence length="236" mass="26788">MSQSNHESLCREFLSNLPLLIFLLALLESSRTASNGRLCQVAPTRRFQKASNGRLQHKAPTGRSGSHRPTGASPQLRPADPLEASVGRFYQKASSGQAGFCYELSEPVTYFSMVVTKTQKTQRPRPVLLSVSDPNILQDLPMQRQGPKKPEPNTTIQTRFNNNPNKIYTNRTQTLTLSVYPALQSQRDGSQWDNHHHHAQYYPTLQMMEIFIITQNHQLRRKQTTLDNTTPHYSST</sequence>
<accession>A0A2N5U5I1</accession>
<gene>
    <name evidence="3" type="ORF">PCANC_20544</name>
</gene>
<reference evidence="3 4" key="1">
    <citation type="submission" date="2017-11" db="EMBL/GenBank/DDBJ databases">
        <title>De novo assembly and phasing of dikaryotic genomes from two isolates of Puccinia coronata f. sp. avenae, the causal agent of oat crown rust.</title>
        <authorList>
            <person name="Miller M.E."/>
            <person name="Zhang Y."/>
            <person name="Omidvar V."/>
            <person name="Sperschneider J."/>
            <person name="Schwessinger B."/>
            <person name="Raley C."/>
            <person name="Palmer J.M."/>
            <person name="Garnica D."/>
            <person name="Upadhyaya N."/>
            <person name="Rathjen J."/>
            <person name="Taylor J.M."/>
            <person name="Park R.F."/>
            <person name="Dodds P.N."/>
            <person name="Hirsch C.D."/>
            <person name="Kianian S.F."/>
            <person name="Figueroa M."/>
        </authorList>
    </citation>
    <scope>NUCLEOTIDE SEQUENCE [LARGE SCALE GENOMIC DNA]</scope>
    <source>
        <strain evidence="3">12NC29</strain>
    </source>
</reference>
<evidence type="ECO:0000256" key="1">
    <source>
        <dbReference type="SAM" id="MobiDB-lite"/>
    </source>
</evidence>
<evidence type="ECO:0000313" key="4">
    <source>
        <dbReference type="Proteomes" id="UP000235388"/>
    </source>
</evidence>
<keyword evidence="4" id="KW-1185">Reference proteome</keyword>
<dbReference type="EMBL" id="PGCJ01000309">
    <property type="protein sequence ID" value="PLW33034.1"/>
    <property type="molecule type" value="Genomic_DNA"/>
</dbReference>
<evidence type="ECO:0000313" key="3">
    <source>
        <dbReference type="EMBL" id="PLW33034.1"/>
    </source>
</evidence>